<feature type="compositionally biased region" description="Gly residues" evidence="1">
    <location>
        <begin position="1"/>
        <end position="10"/>
    </location>
</feature>
<feature type="compositionally biased region" description="Low complexity" evidence="1">
    <location>
        <begin position="285"/>
        <end position="296"/>
    </location>
</feature>
<feature type="region of interest" description="Disordered" evidence="1">
    <location>
        <begin position="277"/>
        <end position="296"/>
    </location>
</feature>
<organism evidence="2 3">
    <name type="scientific">Streptomyces qinzhouensis</name>
    <dbReference type="NCBI Taxonomy" id="2599401"/>
    <lineage>
        <taxon>Bacteria</taxon>
        <taxon>Bacillati</taxon>
        <taxon>Actinomycetota</taxon>
        <taxon>Actinomycetes</taxon>
        <taxon>Kitasatosporales</taxon>
        <taxon>Streptomycetaceae</taxon>
        <taxon>Streptomyces</taxon>
    </lineage>
</organism>
<protein>
    <submittedName>
        <fullName evidence="2">Phage tail protein</fullName>
    </submittedName>
</protein>
<dbReference type="Pfam" id="PF12138">
    <property type="entry name" value="Spherulin4"/>
    <property type="match status" value="1"/>
</dbReference>
<dbReference type="EMBL" id="CP042266">
    <property type="protein sequence ID" value="QDY78906.1"/>
    <property type="molecule type" value="Genomic_DNA"/>
</dbReference>
<dbReference type="AlphaFoldDB" id="A0A5B8JBY6"/>
<evidence type="ECO:0000256" key="1">
    <source>
        <dbReference type="SAM" id="MobiDB-lite"/>
    </source>
</evidence>
<keyword evidence="3" id="KW-1185">Reference proteome</keyword>
<dbReference type="PANTHER" id="PTHR35040">
    <property type="match status" value="1"/>
</dbReference>
<proteinExistence type="predicted"/>
<evidence type="ECO:0000313" key="3">
    <source>
        <dbReference type="Proteomes" id="UP000320580"/>
    </source>
</evidence>
<accession>A0A5B8JBY6</accession>
<dbReference type="InterPro" id="IPR021986">
    <property type="entry name" value="Spherulin4"/>
</dbReference>
<feature type="region of interest" description="Disordered" evidence="1">
    <location>
        <begin position="1"/>
        <end position="47"/>
    </location>
</feature>
<evidence type="ECO:0000313" key="2">
    <source>
        <dbReference type="EMBL" id="QDY78906.1"/>
    </source>
</evidence>
<name>A0A5B8JBY6_9ACTN</name>
<dbReference type="OrthoDB" id="508445at2"/>
<dbReference type="KEGG" id="sqz:FQU76_22980"/>
<dbReference type="RefSeq" id="WP_146482219.1">
    <property type="nucleotide sequence ID" value="NZ_CP042266.1"/>
</dbReference>
<gene>
    <name evidence="2" type="ORF">FQU76_22980</name>
</gene>
<reference evidence="2 3" key="1">
    <citation type="submission" date="2019-07" db="EMBL/GenBank/DDBJ databases">
        <authorList>
            <person name="Zhu P."/>
        </authorList>
    </citation>
    <scope>NUCLEOTIDE SEQUENCE [LARGE SCALE GENOMIC DNA]</scope>
    <source>
        <strain evidence="2 3">SSL-25</strain>
    </source>
</reference>
<dbReference type="PANTHER" id="PTHR35040:SF9">
    <property type="entry name" value="4-LIKE CELL SURFACE PROTEIN, PUTATIVE (AFU_ORTHOLOGUE AFUA_4G14080)-RELATED"/>
    <property type="match status" value="1"/>
</dbReference>
<sequence>MPHLTTGGGAARCTGRRGPEPGRGLAEFPGDGRGWEPRPGGGAANGPWGRLRIGVPGYAHPLLAPAEWAELTRPGTPLEWVVLTVANGPGDRPDPHCLAAAGKLVNAGVRVLGRVDLAGGARPFGELVADADRYAQWYRVGGFLLDRCPADRAGLAAVRRAAAALRTVAENAGVRAAASGCGRRGTGSPGAAGLPGGYVVLGHGGHPHPGYAELADQLITFSGAWADYRWSQVAEWTAGHPPERFAHFVHGVPRTHLEEAARIARWQGAGTVFFTDRPGGGPAGFGTTPPAAAGASRTADGVSGALGGHSAAFESLPGYWDEFVSRIGPGVSE</sequence>
<dbReference type="Proteomes" id="UP000320580">
    <property type="component" value="Chromosome"/>
</dbReference>